<evidence type="ECO:0000313" key="3">
    <source>
        <dbReference type="Proteomes" id="UP000799757"/>
    </source>
</evidence>
<dbReference type="OrthoDB" id="62952at2759"/>
<gene>
    <name evidence="2" type="ORF">K505DRAFT_230794</name>
</gene>
<evidence type="ECO:0000256" key="1">
    <source>
        <dbReference type="SAM" id="MobiDB-lite"/>
    </source>
</evidence>
<organism evidence="2 3">
    <name type="scientific">Melanomma pulvis-pyrius CBS 109.77</name>
    <dbReference type="NCBI Taxonomy" id="1314802"/>
    <lineage>
        <taxon>Eukaryota</taxon>
        <taxon>Fungi</taxon>
        <taxon>Dikarya</taxon>
        <taxon>Ascomycota</taxon>
        <taxon>Pezizomycotina</taxon>
        <taxon>Dothideomycetes</taxon>
        <taxon>Pleosporomycetidae</taxon>
        <taxon>Pleosporales</taxon>
        <taxon>Melanommataceae</taxon>
        <taxon>Melanomma</taxon>
    </lineage>
</organism>
<evidence type="ECO:0008006" key="4">
    <source>
        <dbReference type="Google" id="ProtNLM"/>
    </source>
</evidence>
<dbReference type="EMBL" id="MU001762">
    <property type="protein sequence ID" value="KAF2799553.1"/>
    <property type="molecule type" value="Genomic_DNA"/>
</dbReference>
<name>A0A6A6XTK3_9PLEO</name>
<feature type="region of interest" description="Disordered" evidence="1">
    <location>
        <begin position="122"/>
        <end position="151"/>
    </location>
</feature>
<proteinExistence type="predicted"/>
<evidence type="ECO:0000313" key="2">
    <source>
        <dbReference type="EMBL" id="KAF2799553.1"/>
    </source>
</evidence>
<reference evidence="2" key="1">
    <citation type="journal article" date="2020" name="Stud. Mycol.">
        <title>101 Dothideomycetes genomes: a test case for predicting lifestyles and emergence of pathogens.</title>
        <authorList>
            <person name="Haridas S."/>
            <person name="Albert R."/>
            <person name="Binder M."/>
            <person name="Bloem J."/>
            <person name="Labutti K."/>
            <person name="Salamov A."/>
            <person name="Andreopoulos B."/>
            <person name="Baker S."/>
            <person name="Barry K."/>
            <person name="Bills G."/>
            <person name="Bluhm B."/>
            <person name="Cannon C."/>
            <person name="Castanera R."/>
            <person name="Culley D."/>
            <person name="Daum C."/>
            <person name="Ezra D."/>
            <person name="Gonzalez J."/>
            <person name="Henrissat B."/>
            <person name="Kuo A."/>
            <person name="Liang C."/>
            <person name="Lipzen A."/>
            <person name="Lutzoni F."/>
            <person name="Magnuson J."/>
            <person name="Mondo S."/>
            <person name="Nolan M."/>
            <person name="Ohm R."/>
            <person name="Pangilinan J."/>
            <person name="Park H.-J."/>
            <person name="Ramirez L."/>
            <person name="Alfaro M."/>
            <person name="Sun H."/>
            <person name="Tritt A."/>
            <person name="Yoshinaga Y."/>
            <person name="Zwiers L.-H."/>
            <person name="Turgeon B."/>
            <person name="Goodwin S."/>
            <person name="Spatafora J."/>
            <person name="Crous P."/>
            <person name="Grigoriev I."/>
        </authorList>
    </citation>
    <scope>NUCLEOTIDE SEQUENCE</scope>
    <source>
        <strain evidence="2">CBS 109.77</strain>
    </source>
</reference>
<dbReference type="Proteomes" id="UP000799757">
    <property type="component" value="Unassembled WGS sequence"/>
</dbReference>
<dbReference type="AlphaFoldDB" id="A0A6A6XTK3"/>
<dbReference type="PANTHER" id="PTHR38790">
    <property type="entry name" value="2EXR DOMAIN-CONTAINING PROTEIN-RELATED"/>
    <property type="match status" value="1"/>
</dbReference>
<protein>
    <recommendedName>
        <fullName evidence="4">F-box domain-containing protein</fullName>
    </recommendedName>
</protein>
<dbReference type="PANTHER" id="PTHR38790:SF9">
    <property type="entry name" value="F-BOX DOMAIN-CONTAINING PROTEIN"/>
    <property type="match status" value="1"/>
</dbReference>
<sequence length="354" mass="40877">MKDVACCCNMSKIHQFYMSMMALRRNPQRQCKKEELPVLISTNSAPIAEVDEKPKAGRHATPKVPRSLQLITRHQAHASTLEPFRFFGLPREVRDHVYSYLVVRRGRTTPVIEAKTILRSQKKRATAERTRVRLNQKRAQSGRRPIAPREPSTEPVLHLNVLQASRALQFEASDYMYENNWFAISLDNIPVTTIDTPLGWDYSRITKMQLELQLKDAQRMNSYIDWGTFFAGFRALRSLRIIPTFHPRYYDWAQVELNDWNTAHFIFRAFFRELLASVPERISLKLGPSLKPNDDMQLEGRVAVGAGLLRQMYVELGTRRSIDVNGGWFGGVLKVERVVDCGEMVERMEHSLAM</sequence>
<keyword evidence="3" id="KW-1185">Reference proteome</keyword>
<accession>A0A6A6XTK3</accession>